<dbReference type="Proteomes" id="UP001610335">
    <property type="component" value="Unassembled WGS sequence"/>
</dbReference>
<protein>
    <recommendedName>
        <fullName evidence="3">Transcription factor domain-containing protein</fullName>
    </recommendedName>
</protein>
<evidence type="ECO:0000313" key="1">
    <source>
        <dbReference type="EMBL" id="KAL2823280.1"/>
    </source>
</evidence>
<reference evidence="1 2" key="1">
    <citation type="submission" date="2024-07" db="EMBL/GenBank/DDBJ databases">
        <title>Section-level genome sequencing and comparative genomics of Aspergillus sections Usti and Cavernicolus.</title>
        <authorList>
            <consortium name="Lawrence Berkeley National Laboratory"/>
            <person name="Nybo J.L."/>
            <person name="Vesth T.C."/>
            <person name="Theobald S."/>
            <person name="Frisvad J.C."/>
            <person name="Larsen T.O."/>
            <person name="Kjaerboelling I."/>
            <person name="Rothschild-Mancinelli K."/>
            <person name="Lyhne E.K."/>
            <person name="Kogle M.E."/>
            <person name="Barry K."/>
            <person name="Clum A."/>
            <person name="Na H."/>
            <person name="Ledsgaard L."/>
            <person name="Lin J."/>
            <person name="Lipzen A."/>
            <person name="Kuo A."/>
            <person name="Riley R."/>
            <person name="Mondo S."/>
            <person name="LaButti K."/>
            <person name="Haridas S."/>
            <person name="Pangalinan J."/>
            <person name="Salamov A.A."/>
            <person name="Simmons B.A."/>
            <person name="Magnuson J.K."/>
            <person name="Chen J."/>
            <person name="Drula E."/>
            <person name="Henrissat B."/>
            <person name="Wiebenga A."/>
            <person name="Lubbers R.J."/>
            <person name="Gomes A.C."/>
            <person name="Makela M.R."/>
            <person name="Stajich J."/>
            <person name="Grigoriev I.V."/>
            <person name="Mortensen U.H."/>
            <person name="De vries R.P."/>
            <person name="Baker S.E."/>
            <person name="Andersen M.R."/>
        </authorList>
    </citation>
    <scope>NUCLEOTIDE SEQUENCE [LARGE SCALE GENOMIC DNA]</scope>
    <source>
        <strain evidence="1 2">CBS 600.67</strain>
    </source>
</reference>
<name>A0ABR4I692_9EURO</name>
<organism evidence="1 2">
    <name type="scientific">Aspergillus cavernicola</name>
    <dbReference type="NCBI Taxonomy" id="176166"/>
    <lineage>
        <taxon>Eukaryota</taxon>
        <taxon>Fungi</taxon>
        <taxon>Dikarya</taxon>
        <taxon>Ascomycota</taxon>
        <taxon>Pezizomycotina</taxon>
        <taxon>Eurotiomycetes</taxon>
        <taxon>Eurotiomycetidae</taxon>
        <taxon>Eurotiales</taxon>
        <taxon>Aspergillaceae</taxon>
        <taxon>Aspergillus</taxon>
        <taxon>Aspergillus subgen. Nidulantes</taxon>
    </lineage>
</organism>
<comment type="caution">
    <text evidence="1">The sequence shown here is derived from an EMBL/GenBank/DDBJ whole genome shotgun (WGS) entry which is preliminary data.</text>
</comment>
<accession>A0ABR4I692</accession>
<proteinExistence type="predicted"/>
<sequence>MLGGSFREASTLRSDGHLRLSEAKWEAIPFLLILRILHGQTRAIPRKISLKTLAQVAILLDYYECYEAVEVFTHMWIRALETKLPTTYNDDTLRWLFISWVFDERTIFKTITAVIQANCMGVVESIGLPIPGAILDALNQGRSDCIGRIIDSLHDLFYGLVDGQFKCYYNELELVRTHCTYTVLGAFTTHIIRMQLLSPKPKSPFLGLGVNQLLTDCRSQMESPRHGDHKDCVLTTRIAKQLKPISAPVGLDIKREEFAAHRK</sequence>
<gene>
    <name evidence="1" type="ORF">BDW59DRAFT_148926</name>
</gene>
<evidence type="ECO:0000313" key="2">
    <source>
        <dbReference type="Proteomes" id="UP001610335"/>
    </source>
</evidence>
<dbReference type="EMBL" id="JBFXLS010000054">
    <property type="protein sequence ID" value="KAL2823280.1"/>
    <property type="molecule type" value="Genomic_DNA"/>
</dbReference>
<keyword evidence="2" id="KW-1185">Reference proteome</keyword>
<evidence type="ECO:0008006" key="3">
    <source>
        <dbReference type="Google" id="ProtNLM"/>
    </source>
</evidence>